<reference evidence="3 4" key="1">
    <citation type="submission" date="2013-08" db="EMBL/GenBank/DDBJ databases">
        <authorList>
            <person name="Weinstock G."/>
            <person name="Sodergren E."/>
            <person name="Wylie T."/>
            <person name="Fulton L."/>
            <person name="Fulton R."/>
            <person name="Fronick C."/>
            <person name="O'Laughlin M."/>
            <person name="Godfrey J."/>
            <person name="Miner T."/>
            <person name="Herter B."/>
            <person name="Appelbaum E."/>
            <person name="Cordes M."/>
            <person name="Lek S."/>
            <person name="Wollam A."/>
            <person name="Pepin K.H."/>
            <person name="Palsikar V.B."/>
            <person name="Mitreva M."/>
            <person name="Wilson R.K."/>
        </authorList>
    </citation>
    <scope>NUCLEOTIDE SEQUENCE [LARGE SCALE GENOMIC DNA]</scope>
    <source>
        <strain evidence="3 4">ATCC BAA-474</strain>
    </source>
</reference>
<evidence type="ECO:0000256" key="2">
    <source>
        <dbReference type="ARBA" id="ARBA00022485"/>
    </source>
</evidence>
<sequence>MITNGYLLNNKLCETLKKLNINNIQITLDGEPKVHNARRKLRNGNQDTFNVILENLKIAKKENLNVNIRINIDTNNFISSERLLKILQDNDLNNFNIDLGYIENFNDLNCSNIIKKKDFFNYRLNFNNKLLKYGFKNSNLYPKQNILFCGAYSEQSFVINWNGDIYKCWSDIGNKKSSIGNININNLKILENKKYDLNYIFQSECSSCNILPICSGGCPHLYLKENDRNCSIYKFKLKEILQEQILKSEKEVKNGSYNNGK</sequence>
<dbReference type="EMBL" id="AXZF01000197">
    <property type="protein sequence ID" value="ERT63577.1"/>
    <property type="molecule type" value="Genomic_DNA"/>
</dbReference>
<organism evidence="3 4">
    <name type="scientific">Cetobacterium somerae ATCC BAA-474</name>
    <dbReference type="NCBI Taxonomy" id="1319815"/>
    <lineage>
        <taxon>Bacteria</taxon>
        <taxon>Fusobacteriati</taxon>
        <taxon>Fusobacteriota</taxon>
        <taxon>Fusobacteriia</taxon>
        <taxon>Fusobacteriales</taxon>
        <taxon>Fusobacteriaceae</taxon>
        <taxon>Cetobacterium</taxon>
    </lineage>
</organism>
<keyword evidence="2" id="KW-0411">Iron-sulfur</keyword>
<proteinExistence type="predicted"/>
<protein>
    <recommendedName>
        <fullName evidence="5">4Fe4S-binding SPASM domain-containing protein</fullName>
    </recommendedName>
</protein>
<evidence type="ECO:0000256" key="1">
    <source>
        <dbReference type="ARBA" id="ARBA00001966"/>
    </source>
</evidence>
<dbReference type="eggNOG" id="COG0641">
    <property type="taxonomic scope" value="Bacteria"/>
</dbReference>
<name>U7UVW9_9FUSO</name>
<dbReference type="HOGENOM" id="CLU_009273_3_1_0"/>
<evidence type="ECO:0008006" key="5">
    <source>
        <dbReference type="Google" id="ProtNLM"/>
    </source>
</evidence>
<evidence type="ECO:0000313" key="3">
    <source>
        <dbReference type="EMBL" id="ERT63577.1"/>
    </source>
</evidence>
<dbReference type="PANTHER" id="PTHR43787">
    <property type="entry name" value="FEMO COFACTOR BIOSYNTHESIS PROTEIN NIFB-RELATED"/>
    <property type="match status" value="1"/>
</dbReference>
<dbReference type="Gene3D" id="3.20.20.70">
    <property type="entry name" value="Aldolase class I"/>
    <property type="match status" value="1"/>
</dbReference>
<keyword evidence="2" id="KW-0408">Iron</keyword>
<evidence type="ECO:0000313" key="4">
    <source>
        <dbReference type="Proteomes" id="UP000017081"/>
    </source>
</evidence>
<keyword evidence="4" id="KW-1185">Reference proteome</keyword>
<accession>U7UVW9</accession>
<dbReference type="SUPFAM" id="SSF102114">
    <property type="entry name" value="Radical SAM enzymes"/>
    <property type="match status" value="1"/>
</dbReference>
<comment type="cofactor">
    <cofactor evidence="1">
        <name>[4Fe-4S] cluster</name>
        <dbReference type="ChEBI" id="CHEBI:49883"/>
    </cofactor>
</comment>
<keyword evidence="2" id="KW-0479">Metal-binding</keyword>
<dbReference type="NCBIfam" id="TIGR04085">
    <property type="entry name" value="rSAM_more_4Fe4S"/>
    <property type="match status" value="1"/>
</dbReference>
<keyword evidence="2" id="KW-0004">4Fe-4S</keyword>
<dbReference type="PANTHER" id="PTHR43787:SF3">
    <property type="entry name" value="ARYLSULFATASE REGULATORY PROTEIN"/>
    <property type="match status" value="1"/>
</dbReference>
<dbReference type="STRING" id="1319815.HMPREF0202_02888"/>
<dbReference type="AlphaFoldDB" id="U7UVW9"/>
<dbReference type="InterPro" id="IPR058240">
    <property type="entry name" value="rSAM_sf"/>
</dbReference>
<dbReference type="InterPro" id="IPR013785">
    <property type="entry name" value="Aldolase_TIM"/>
</dbReference>
<comment type="caution">
    <text evidence="3">The sequence shown here is derived from an EMBL/GenBank/DDBJ whole genome shotgun (WGS) entry which is preliminary data.</text>
</comment>
<dbReference type="RefSeq" id="WP_023052409.1">
    <property type="nucleotide sequence ID" value="NZ_KI518167.1"/>
</dbReference>
<gene>
    <name evidence="3" type="ORF">HMPREF0202_02888</name>
</gene>
<dbReference type="GO" id="GO:0051539">
    <property type="term" value="F:4 iron, 4 sulfur cluster binding"/>
    <property type="evidence" value="ECO:0007669"/>
    <property type="project" value="UniProtKB-KW"/>
</dbReference>
<dbReference type="InterPro" id="IPR023885">
    <property type="entry name" value="4Fe4S-binding_SPASM_dom"/>
</dbReference>
<dbReference type="Proteomes" id="UP000017081">
    <property type="component" value="Unassembled WGS sequence"/>
</dbReference>